<reference evidence="2" key="5">
    <citation type="journal article" date="2021" name="G3 (Bethesda)">
        <title>Aegilops tauschii genome assembly Aet v5.0 features greater sequence contiguity and improved annotation.</title>
        <authorList>
            <person name="Wang L."/>
            <person name="Zhu T."/>
            <person name="Rodriguez J.C."/>
            <person name="Deal K.R."/>
            <person name="Dubcovsky J."/>
            <person name="McGuire P.E."/>
            <person name="Lux T."/>
            <person name="Spannagl M."/>
            <person name="Mayer K.F.X."/>
            <person name="Baldrich P."/>
            <person name="Meyers B.C."/>
            <person name="Huo N."/>
            <person name="Gu Y.Q."/>
            <person name="Zhou H."/>
            <person name="Devos K.M."/>
            <person name="Bennetzen J.L."/>
            <person name="Unver T."/>
            <person name="Budak H."/>
            <person name="Gulick P.J."/>
            <person name="Galiba G."/>
            <person name="Kalapos B."/>
            <person name="Nelson D.R."/>
            <person name="Li P."/>
            <person name="You F.M."/>
            <person name="Luo M.C."/>
            <person name="Dvorak J."/>
        </authorList>
    </citation>
    <scope>NUCLEOTIDE SEQUENCE [LARGE SCALE GENOMIC DNA]</scope>
    <source>
        <strain evidence="2">cv. AL8/78</strain>
    </source>
</reference>
<feature type="region of interest" description="Disordered" evidence="1">
    <location>
        <begin position="34"/>
        <end position="54"/>
    </location>
</feature>
<feature type="compositionally biased region" description="Basic and acidic residues" evidence="1">
    <location>
        <begin position="110"/>
        <end position="122"/>
    </location>
</feature>
<feature type="region of interest" description="Disordered" evidence="1">
    <location>
        <begin position="184"/>
        <end position="222"/>
    </location>
</feature>
<feature type="compositionally biased region" description="Basic and acidic residues" evidence="1">
    <location>
        <begin position="133"/>
        <end position="160"/>
    </location>
</feature>
<dbReference type="InterPro" id="IPR040397">
    <property type="entry name" value="SWAP"/>
</dbReference>
<dbReference type="Proteomes" id="UP000015105">
    <property type="component" value="Chromosome 4D"/>
</dbReference>
<dbReference type="AlphaFoldDB" id="A0A453HXP1"/>
<feature type="region of interest" description="Disordered" evidence="1">
    <location>
        <begin position="71"/>
        <end position="171"/>
    </location>
</feature>
<protein>
    <submittedName>
        <fullName evidence="2">Uncharacterized protein</fullName>
    </submittedName>
</protein>
<feature type="region of interest" description="Disordered" evidence="1">
    <location>
        <begin position="1"/>
        <end position="21"/>
    </location>
</feature>
<evidence type="ECO:0000313" key="3">
    <source>
        <dbReference type="Proteomes" id="UP000015105"/>
    </source>
</evidence>
<sequence>RRHTRGTHAESNYRSKAKPPRVEYITEFGGSEDASDLKVTGISPPSSPIRADIPNRSSGVHILEALHSDPASSLSMEQEKSAKILKPPASTSSALAKLKGASGGLGKTPQAEKKETPQERLKRIMSKQLNKQIRKDTAAETAKKREQERQRQEKLAEVGRHRLRSRSRSLSRSPRCLLFLCRKRHYSRSRSRSRSPRRNHSLSLSRSRSPSHSPRYRSISRH</sequence>
<dbReference type="PANTHER" id="PTHR13161">
    <property type="entry name" value="SPLICING FACTOR SUPPRESSOR OF WHITE APRICOT"/>
    <property type="match status" value="1"/>
</dbReference>
<accession>A0A453HXP1</accession>
<evidence type="ECO:0000313" key="2">
    <source>
        <dbReference type="EnsemblPlants" id="AET4Gv20342900.18"/>
    </source>
</evidence>
<reference evidence="3" key="2">
    <citation type="journal article" date="2017" name="Nat. Plants">
        <title>The Aegilops tauschii genome reveals multiple impacts of transposons.</title>
        <authorList>
            <person name="Zhao G."/>
            <person name="Zou C."/>
            <person name="Li K."/>
            <person name="Wang K."/>
            <person name="Li T."/>
            <person name="Gao L."/>
            <person name="Zhang X."/>
            <person name="Wang H."/>
            <person name="Yang Z."/>
            <person name="Liu X."/>
            <person name="Jiang W."/>
            <person name="Mao L."/>
            <person name="Kong X."/>
            <person name="Jiao Y."/>
            <person name="Jia J."/>
        </authorList>
    </citation>
    <scope>NUCLEOTIDE SEQUENCE [LARGE SCALE GENOMIC DNA]</scope>
    <source>
        <strain evidence="3">cv. AL8/78</strain>
    </source>
</reference>
<reference evidence="3" key="1">
    <citation type="journal article" date="2014" name="Science">
        <title>Ancient hybridizations among the ancestral genomes of bread wheat.</title>
        <authorList>
            <consortium name="International Wheat Genome Sequencing Consortium,"/>
            <person name="Marcussen T."/>
            <person name="Sandve S.R."/>
            <person name="Heier L."/>
            <person name="Spannagl M."/>
            <person name="Pfeifer M."/>
            <person name="Jakobsen K.S."/>
            <person name="Wulff B.B."/>
            <person name="Steuernagel B."/>
            <person name="Mayer K.F."/>
            <person name="Olsen O.A."/>
        </authorList>
    </citation>
    <scope>NUCLEOTIDE SEQUENCE [LARGE SCALE GENOMIC DNA]</scope>
    <source>
        <strain evidence="3">cv. AL8/78</strain>
    </source>
</reference>
<dbReference type="EnsemblPlants" id="AET4Gv20342900.18">
    <property type="protein sequence ID" value="AET4Gv20342900.18"/>
    <property type="gene ID" value="AET4Gv20342900"/>
</dbReference>
<reference evidence="2" key="4">
    <citation type="submission" date="2019-03" db="UniProtKB">
        <authorList>
            <consortium name="EnsemblPlants"/>
        </authorList>
    </citation>
    <scope>IDENTIFICATION</scope>
</reference>
<feature type="compositionally biased region" description="Low complexity" evidence="1">
    <location>
        <begin position="201"/>
        <end position="213"/>
    </location>
</feature>
<feature type="compositionally biased region" description="Basic residues" evidence="1">
    <location>
        <begin position="184"/>
        <end position="200"/>
    </location>
</feature>
<dbReference type="Gramene" id="AET4Gv20342900.18">
    <property type="protein sequence ID" value="AET4Gv20342900.18"/>
    <property type="gene ID" value="AET4Gv20342900"/>
</dbReference>
<proteinExistence type="predicted"/>
<evidence type="ECO:0000256" key="1">
    <source>
        <dbReference type="SAM" id="MobiDB-lite"/>
    </source>
</evidence>
<reference evidence="2" key="3">
    <citation type="journal article" date="2017" name="Nature">
        <title>Genome sequence of the progenitor of the wheat D genome Aegilops tauschii.</title>
        <authorList>
            <person name="Luo M.C."/>
            <person name="Gu Y.Q."/>
            <person name="Puiu D."/>
            <person name="Wang H."/>
            <person name="Twardziok S.O."/>
            <person name="Deal K.R."/>
            <person name="Huo N."/>
            <person name="Zhu T."/>
            <person name="Wang L."/>
            <person name="Wang Y."/>
            <person name="McGuire P.E."/>
            <person name="Liu S."/>
            <person name="Long H."/>
            <person name="Ramasamy R.K."/>
            <person name="Rodriguez J.C."/>
            <person name="Van S.L."/>
            <person name="Yuan L."/>
            <person name="Wang Z."/>
            <person name="Xia Z."/>
            <person name="Xiao L."/>
            <person name="Anderson O.D."/>
            <person name="Ouyang S."/>
            <person name="Liang Y."/>
            <person name="Zimin A.V."/>
            <person name="Pertea G."/>
            <person name="Qi P."/>
            <person name="Bennetzen J.L."/>
            <person name="Dai X."/>
            <person name="Dawson M.W."/>
            <person name="Muller H.G."/>
            <person name="Kugler K."/>
            <person name="Rivarola-Duarte L."/>
            <person name="Spannagl M."/>
            <person name="Mayer K.F.X."/>
            <person name="Lu F.H."/>
            <person name="Bevan M.W."/>
            <person name="Leroy P."/>
            <person name="Li P."/>
            <person name="You F.M."/>
            <person name="Sun Q."/>
            <person name="Liu Z."/>
            <person name="Lyons E."/>
            <person name="Wicker T."/>
            <person name="Salzberg S.L."/>
            <person name="Devos K.M."/>
            <person name="Dvorak J."/>
        </authorList>
    </citation>
    <scope>NUCLEOTIDE SEQUENCE [LARGE SCALE GENOMIC DNA]</scope>
    <source>
        <strain evidence="2">cv. AL8/78</strain>
    </source>
</reference>
<name>A0A453HXP1_AEGTS</name>
<keyword evidence="3" id="KW-1185">Reference proteome</keyword>
<organism evidence="2 3">
    <name type="scientific">Aegilops tauschii subsp. strangulata</name>
    <name type="common">Goatgrass</name>
    <dbReference type="NCBI Taxonomy" id="200361"/>
    <lineage>
        <taxon>Eukaryota</taxon>
        <taxon>Viridiplantae</taxon>
        <taxon>Streptophyta</taxon>
        <taxon>Embryophyta</taxon>
        <taxon>Tracheophyta</taxon>
        <taxon>Spermatophyta</taxon>
        <taxon>Magnoliopsida</taxon>
        <taxon>Liliopsida</taxon>
        <taxon>Poales</taxon>
        <taxon>Poaceae</taxon>
        <taxon>BOP clade</taxon>
        <taxon>Pooideae</taxon>
        <taxon>Triticodae</taxon>
        <taxon>Triticeae</taxon>
        <taxon>Triticinae</taxon>
        <taxon>Aegilops</taxon>
    </lineage>
</organism>
<dbReference type="PANTHER" id="PTHR13161:SF4">
    <property type="entry name" value="CLK4-ASSOCIATING SERINE_ARGININE RICH PROTEIN"/>
    <property type="match status" value="1"/>
</dbReference>
<feature type="compositionally biased region" description="Low complexity" evidence="1">
    <location>
        <begin position="85"/>
        <end position="100"/>
    </location>
</feature>